<protein>
    <submittedName>
        <fullName evidence="2">Craniofacial development protein 2-like</fullName>
    </submittedName>
</protein>
<dbReference type="Proteomes" id="UP000035642">
    <property type="component" value="Unassembled WGS sequence"/>
</dbReference>
<reference evidence="1" key="1">
    <citation type="submission" date="2012-09" db="EMBL/GenBank/DDBJ databases">
        <authorList>
            <person name="Martin A.A."/>
        </authorList>
    </citation>
    <scope>NUCLEOTIDE SEQUENCE</scope>
</reference>
<proteinExistence type="predicted"/>
<name>A0A0K0DD80_ANGCA</name>
<organism evidence="1 2">
    <name type="scientific">Angiostrongylus cantonensis</name>
    <name type="common">Rat lungworm</name>
    <dbReference type="NCBI Taxonomy" id="6313"/>
    <lineage>
        <taxon>Eukaryota</taxon>
        <taxon>Metazoa</taxon>
        <taxon>Ecdysozoa</taxon>
        <taxon>Nematoda</taxon>
        <taxon>Chromadorea</taxon>
        <taxon>Rhabditida</taxon>
        <taxon>Rhabditina</taxon>
        <taxon>Rhabditomorpha</taxon>
        <taxon>Strongyloidea</taxon>
        <taxon>Metastrongylidae</taxon>
        <taxon>Angiostrongylus</taxon>
    </lineage>
</organism>
<keyword evidence="1" id="KW-1185">Reference proteome</keyword>
<sequence>MSALIIFVVHMPISNYDEKEVEAFYVDLRKFCREDYTFFKVIIGDFNAKVGPRRTSEERYIETKNRMERTELSAL</sequence>
<evidence type="ECO:0000313" key="1">
    <source>
        <dbReference type="Proteomes" id="UP000035642"/>
    </source>
</evidence>
<evidence type="ECO:0000313" key="2">
    <source>
        <dbReference type="WBParaSite" id="ACAC_0000863701-mRNA-1"/>
    </source>
</evidence>
<accession>A0A0K0DD80</accession>
<reference evidence="2" key="2">
    <citation type="submission" date="2017-02" db="UniProtKB">
        <authorList>
            <consortium name="WormBaseParasite"/>
        </authorList>
    </citation>
    <scope>IDENTIFICATION</scope>
</reference>
<dbReference type="AlphaFoldDB" id="A0A0K0DD80"/>
<dbReference type="WBParaSite" id="ACAC_0000863701-mRNA-1">
    <property type="protein sequence ID" value="ACAC_0000863701-mRNA-1"/>
    <property type="gene ID" value="ACAC_0000863701"/>
</dbReference>